<gene>
    <name evidence="4" type="ORF">GIB67_031878</name>
</gene>
<dbReference type="Pfam" id="PF23376">
    <property type="entry name" value="Fn3_VIN3"/>
    <property type="match status" value="1"/>
</dbReference>
<organism evidence="4 5">
    <name type="scientific">Kingdonia uniflora</name>
    <dbReference type="NCBI Taxonomy" id="39325"/>
    <lineage>
        <taxon>Eukaryota</taxon>
        <taxon>Viridiplantae</taxon>
        <taxon>Streptophyta</taxon>
        <taxon>Embryophyta</taxon>
        <taxon>Tracheophyta</taxon>
        <taxon>Spermatophyta</taxon>
        <taxon>Magnoliopsida</taxon>
        <taxon>Ranunculales</taxon>
        <taxon>Circaeasteraceae</taxon>
        <taxon>Kingdonia</taxon>
    </lineage>
</organism>
<keyword evidence="5" id="KW-1185">Reference proteome</keyword>
<dbReference type="GO" id="GO:0040029">
    <property type="term" value="P:epigenetic regulation of gene expression"/>
    <property type="evidence" value="ECO:0007669"/>
    <property type="project" value="InterPro"/>
</dbReference>
<dbReference type="InterPro" id="IPR044514">
    <property type="entry name" value="VIN3-like"/>
</dbReference>
<dbReference type="PANTHER" id="PTHR46286:SF2">
    <property type="entry name" value="VIN3-LIKE PROTEIN 2"/>
    <property type="match status" value="1"/>
</dbReference>
<evidence type="ECO:0000313" key="4">
    <source>
        <dbReference type="EMBL" id="KAF6141811.1"/>
    </source>
</evidence>
<dbReference type="GO" id="GO:0010048">
    <property type="term" value="P:vernalization response"/>
    <property type="evidence" value="ECO:0007669"/>
    <property type="project" value="InterPro"/>
</dbReference>
<feature type="region of interest" description="Disordered" evidence="1">
    <location>
        <begin position="240"/>
        <end position="282"/>
    </location>
</feature>
<dbReference type="PANTHER" id="PTHR46286">
    <property type="entry name" value="VIN3-LIKE PROTEIN 2-RELATED"/>
    <property type="match status" value="1"/>
</dbReference>
<sequence length="450" mass="50628">MDEKTVSSHLIKPRGSQWNRDVIVENAAQKLEAEVGPLACVPSKLECATVSTLLSGHDVQHSPFLGSVRLGNIYPTSVTFVLGYEDILPAELLTYSFWCWKAEAIEWIPLHSMHVMNGEFVLSTLVPSTEYLFKVVTSYNTIELACGEVKFTTASAESNGARTFAEQVQTPPIIETSSSSNLISYADESNGSVSSGELIDNHGSHLILDSRNLSHPASKLKSSQAGQPVELLPFSPHKLETRENLLKPDDDDLDKESQNETSSRKRSAAKRDAEFSKEDESTIPPGDFKYCTEMIRYLEVEGHIQKRFRMKFFTWYSLRAYPREGRIVKMLVDTLKNDPVSLGEQLVDTFLEEVLRKKSTSKEDESAIPPGEYDYCTEMIRYLEVEGHIQKSFRVKFFTWYSLRASLREGRVVKVLVDTLKNDPVSLGEQLVDTFSEEILSKKSTANESA</sequence>
<accession>A0A7J7LGL3</accession>
<dbReference type="InterPro" id="IPR056990">
    <property type="entry name" value="VIN3-like_C"/>
</dbReference>
<dbReference type="OrthoDB" id="600557at2759"/>
<evidence type="ECO:0000313" key="5">
    <source>
        <dbReference type="Proteomes" id="UP000541444"/>
    </source>
</evidence>
<name>A0A7J7LGL3_9MAGN</name>
<dbReference type="AlphaFoldDB" id="A0A7J7LGL3"/>
<dbReference type="EMBL" id="JACGCM010002297">
    <property type="protein sequence ID" value="KAF6141811.1"/>
    <property type="molecule type" value="Genomic_DNA"/>
</dbReference>
<feature type="domain" description="VIN3-like C-terminal" evidence="3">
    <location>
        <begin position="287"/>
        <end position="358"/>
    </location>
</feature>
<dbReference type="Pfam" id="PF23380">
    <property type="entry name" value="VIN3_C"/>
    <property type="match status" value="2"/>
</dbReference>
<evidence type="ECO:0000256" key="1">
    <source>
        <dbReference type="SAM" id="MobiDB-lite"/>
    </source>
</evidence>
<proteinExistence type="predicted"/>
<protein>
    <recommendedName>
        <fullName evidence="6">Fibronectin type-III domain-containing protein</fullName>
    </recommendedName>
</protein>
<comment type="caution">
    <text evidence="4">The sequence shown here is derived from an EMBL/GenBank/DDBJ whole genome shotgun (WGS) entry which is preliminary data.</text>
</comment>
<feature type="domain" description="VIN3-like C-terminal" evidence="3">
    <location>
        <begin position="372"/>
        <end position="443"/>
    </location>
</feature>
<dbReference type="InterPro" id="IPR058585">
    <property type="entry name" value="Fn3_VIN3"/>
</dbReference>
<feature type="domain" description="VIN3-like fibronectin type-III" evidence="2">
    <location>
        <begin position="68"/>
        <end position="153"/>
    </location>
</feature>
<dbReference type="Proteomes" id="UP000541444">
    <property type="component" value="Unassembled WGS sequence"/>
</dbReference>
<evidence type="ECO:0000259" key="3">
    <source>
        <dbReference type="Pfam" id="PF23380"/>
    </source>
</evidence>
<reference evidence="4 5" key="1">
    <citation type="journal article" date="2020" name="IScience">
        <title>Genome Sequencing of the Endangered Kingdonia uniflora (Circaeasteraceae, Ranunculales) Reveals Potential Mechanisms of Evolutionary Specialization.</title>
        <authorList>
            <person name="Sun Y."/>
            <person name="Deng T."/>
            <person name="Zhang A."/>
            <person name="Moore M.J."/>
            <person name="Landis J.B."/>
            <person name="Lin N."/>
            <person name="Zhang H."/>
            <person name="Zhang X."/>
            <person name="Huang J."/>
            <person name="Zhang X."/>
            <person name="Sun H."/>
            <person name="Wang H."/>
        </authorList>
    </citation>
    <scope>NUCLEOTIDE SEQUENCE [LARGE SCALE GENOMIC DNA]</scope>
    <source>
        <strain evidence="4">TB1705</strain>
        <tissue evidence="4">Leaf</tissue>
    </source>
</reference>
<evidence type="ECO:0008006" key="6">
    <source>
        <dbReference type="Google" id="ProtNLM"/>
    </source>
</evidence>
<evidence type="ECO:0000259" key="2">
    <source>
        <dbReference type="Pfam" id="PF23376"/>
    </source>
</evidence>
<feature type="compositionally biased region" description="Basic and acidic residues" evidence="1">
    <location>
        <begin position="269"/>
        <end position="280"/>
    </location>
</feature>